<dbReference type="Pfam" id="PF20684">
    <property type="entry name" value="Fung_rhodopsin"/>
    <property type="match status" value="1"/>
</dbReference>
<comment type="similarity">
    <text evidence="5">Belongs to the SAT4 family.</text>
</comment>
<evidence type="ECO:0000256" key="1">
    <source>
        <dbReference type="ARBA" id="ARBA00004141"/>
    </source>
</evidence>
<evidence type="ECO:0000313" key="9">
    <source>
        <dbReference type="EMBL" id="MDI1486387.1"/>
    </source>
</evidence>
<feature type="compositionally biased region" description="Basic and acidic residues" evidence="6">
    <location>
        <begin position="377"/>
        <end position="387"/>
    </location>
</feature>
<feature type="transmembrane region" description="Helical" evidence="7">
    <location>
        <begin position="103"/>
        <end position="126"/>
    </location>
</feature>
<keyword evidence="2 7" id="KW-0812">Transmembrane</keyword>
<evidence type="ECO:0000256" key="4">
    <source>
        <dbReference type="ARBA" id="ARBA00023136"/>
    </source>
</evidence>
<dbReference type="InterPro" id="IPR049326">
    <property type="entry name" value="Rhodopsin_dom_fungi"/>
</dbReference>
<keyword evidence="10" id="KW-1185">Reference proteome</keyword>
<dbReference type="PANTHER" id="PTHR33048">
    <property type="entry name" value="PTH11-LIKE INTEGRAL MEMBRANE PROTEIN (AFU_ORTHOLOGUE AFUA_5G11245)"/>
    <property type="match status" value="1"/>
</dbReference>
<dbReference type="InterPro" id="IPR052337">
    <property type="entry name" value="SAT4-like"/>
</dbReference>
<evidence type="ECO:0000256" key="2">
    <source>
        <dbReference type="ARBA" id="ARBA00022692"/>
    </source>
</evidence>
<sequence length="387" mass="42343">MSRRLLLGSWKKLQIDDYLMMGVVVCFTVVIVGLNTTAKNLSSYLPPGVFETLSPAEVANAVYGSKWVFVTEQFQLATLWLSKACLLILYSSMTIGLPRQHRIVKYVGIYTATGYVITQILFLGVWCKPIQQYWQVPVDNSQCASTFNISSDILMLLIPIPLLIKARLPPRRKAILCAVFSLGVFCILAAILNRYYNFTSPYGSLIYLNWYAGEGATAVMVANIPHCWPVLSRIFRLGSFQASSGHGPNSGYNSGSRSYVLSSSKTPATASSRRRNFDEHGYIRSESEERIANAGTGPGFVNTPGSDTQGGIGIARGVNDDVELGGMKHQHGIPSQEPSYVGTAVTGGGKSENGWGGRNESGTIVKTVSMNQTYSDQDSRSPERKMF</sequence>
<feature type="region of interest" description="Disordered" evidence="6">
    <location>
        <begin position="292"/>
        <end position="311"/>
    </location>
</feature>
<reference evidence="9" key="1">
    <citation type="journal article" date="2023" name="Genome Biol. Evol.">
        <title>First Whole Genome Sequence and Flow Cytometry Genome Size Data for the Lichen-Forming Fungus Ramalina farinacea (Ascomycota).</title>
        <authorList>
            <person name="Llewellyn T."/>
            <person name="Mian S."/>
            <person name="Hill R."/>
            <person name="Leitch I.J."/>
            <person name="Gaya E."/>
        </authorList>
    </citation>
    <scope>NUCLEOTIDE SEQUENCE</scope>
    <source>
        <strain evidence="9">LIQ254RAFAR</strain>
    </source>
</reference>
<evidence type="ECO:0000256" key="7">
    <source>
        <dbReference type="SAM" id="Phobius"/>
    </source>
</evidence>
<organism evidence="9 10">
    <name type="scientific">Ramalina farinacea</name>
    <dbReference type="NCBI Taxonomy" id="258253"/>
    <lineage>
        <taxon>Eukaryota</taxon>
        <taxon>Fungi</taxon>
        <taxon>Dikarya</taxon>
        <taxon>Ascomycota</taxon>
        <taxon>Pezizomycotina</taxon>
        <taxon>Lecanoromycetes</taxon>
        <taxon>OSLEUM clade</taxon>
        <taxon>Lecanoromycetidae</taxon>
        <taxon>Lecanorales</taxon>
        <taxon>Lecanorineae</taxon>
        <taxon>Ramalinaceae</taxon>
        <taxon>Ramalina</taxon>
    </lineage>
</organism>
<dbReference type="EMBL" id="JAPUFD010000003">
    <property type="protein sequence ID" value="MDI1486387.1"/>
    <property type="molecule type" value="Genomic_DNA"/>
</dbReference>
<feature type="compositionally biased region" description="Gly residues" evidence="6">
    <location>
        <begin position="345"/>
        <end position="359"/>
    </location>
</feature>
<feature type="transmembrane region" description="Helical" evidence="7">
    <location>
        <begin position="146"/>
        <end position="164"/>
    </location>
</feature>
<comment type="subcellular location">
    <subcellularLocation>
        <location evidence="1">Membrane</location>
        <topology evidence="1">Multi-pass membrane protein</topology>
    </subcellularLocation>
</comment>
<evidence type="ECO:0000256" key="6">
    <source>
        <dbReference type="SAM" id="MobiDB-lite"/>
    </source>
</evidence>
<feature type="transmembrane region" description="Helical" evidence="7">
    <location>
        <begin position="74"/>
        <end position="91"/>
    </location>
</feature>
<protein>
    <recommendedName>
        <fullName evidence="8">Rhodopsin domain-containing protein</fullName>
    </recommendedName>
</protein>
<dbReference type="AlphaFoldDB" id="A0AA43QH24"/>
<feature type="domain" description="Rhodopsin" evidence="8">
    <location>
        <begin position="11"/>
        <end position="233"/>
    </location>
</feature>
<keyword evidence="3 7" id="KW-1133">Transmembrane helix</keyword>
<feature type="transmembrane region" description="Helical" evidence="7">
    <location>
        <begin position="18"/>
        <end position="38"/>
    </location>
</feature>
<keyword evidence="4 7" id="KW-0472">Membrane</keyword>
<evidence type="ECO:0000256" key="3">
    <source>
        <dbReference type="ARBA" id="ARBA00022989"/>
    </source>
</evidence>
<name>A0AA43QH24_9LECA</name>
<proteinExistence type="inferred from homology"/>
<comment type="caution">
    <text evidence="9">The sequence shown here is derived from an EMBL/GenBank/DDBJ whole genome shotgun (WGS) entry which is preliminary data.</text>
</comment>
<feature type="region of interest" description="Disordered" evidence="6">
    <location>
        <begin position="330"/>
        <end position="387"/>
    </location>
</feature>
<accession>A0AA43QH24</accession>
<gene>
    <name evidence="9" type="ORF">OHK93_005615</name>
</gene>
<evidence type="ECO:0000256" key="5">
    <source>
        <dbReference type="ARBA" id="ARBA00038359"/>
    </source>
</evidence>
<feature type="compositionally biased region" description="Polar residues" evidence="6">
    <location>
        <begin position="360"/>
        <end position="376"/>
    </location>
</feature>
<evidence type="ECO:0000313" key="10">
    <source>
        <dbReference type="Proteomes" id="UP001161017"/>
    </source>
</evidence>
<evidence type="ECO:0000259" key="8">
    <source>
        <dbReference type="Pfam" id="PF20684"/>
    </source>
</evidence>
<dbReference type="Proteomes" id="UP001161017">
    <property type="component" value="Unassembled WGS sequence"/>
</dbReference>
<dbReference type="PANTHER" id="PTHR33048:SF149">
    <property type="entry name" value="UBID FAMILY DECARBOXYLASE"/>
    <property type="match status" value="1"/>
</dbReference>
<dbReference type="GO" id="GO:0016020">
    <property type="term" value="C:membrane"/>
    <property type="evidence" value="ECO:0007669"/>
    <property type="project" value="UniProtKB-SubCell"/>
</dbReference>
<feature type="transmembrane region" description="Helical" evidence="7">
    <location>
        <begin position="176"/>
        <end position="196"/>
    </location>
</feature>